<dbReference type="SUPFAM" id="SSF54001">
    <property type="entry name" value="Cysteine proteinases"/>
    <property type="match status" value="1"/>
</dbReference>
<comment type="caution">
    <text evidence="1">The sequence shown here is derived from an EMBL/GenBank/DDBJ whole genome shotgun (WGS) entry which is preliminary data.</text>
</comment>
<dbReference type="Proteomes" id="UP001518925">
    <property type="component" value="Unassembled WGS sequence"/>
</dbReference>
<reference evidence="1 2" key="1">
    <citation type="submission" date="2021-02" db="EMBL/GenBank/DDBJ databases">
        <title>Bacillus sp. RD4P76, an endophyte from a halophyte.</title>
        <authorList>
            <person name="Sun J.-Q."/>
        </authorList>
    </citation>
    <scope>NUCLEOTIDE SEQUENCE [LARGE SCALE GENOMIC DNA]</scope>
    <source>
        <strain evidence="1 2">RD4P76</strain>
    </source>
</reference>
<dbReference type="InterPro" id="IPR038765">
    <property type="entry name" value="Papain-like_cys_pep_sf"/>
</dbReference>
<dbReference type="EMBL" id="JAFELM010000035">
    <property type="protein sequence ID" value="MBM6618764.1"/>
    <property type="molecule type" value="Genomic_DNA"/>
</dbReference>
<name>A0ABS2DJW7_9BACI</name>
<evidence type="ECO:0008006" key="3">
    <source>
        <dbReference type="Google" id="ProtNLM"/>
    </source>
</evidence>
<proteinExistence type="predicted"/>
<gene>
    <name evidence="1" type="ORF">JR050_13930</name>
</gene>
<evidence type="ECO:0000313" key="2">
    <source>
        <dbReference type="Proteomes" id="UP001518925"/>
    </source>
</evidence>
<dbReference type="RefSeq" id="WP_204204114.1">
    <property type="nucleotide sequence ID" value="NZ_JAFELM010000035.1"/>
</dbReference>
<sequence length="252" mass="29411">MKAPNEILSVWNQFNSFPMETLTKVWYFEKGGSQKQRDVSLMKEHYEQFGITGNCFDLAIWLLDEFKQAGVKAYSIGHDLHTPEAHVGVIAVCEKGNRYLCDLGDQWIQPILIDCEDENFRNDRMTGYFPAADVQIEQREKDILVHYYRPNGKVSRQTYDTTPIESNILLQAAEFSQNHIKQHPLLECRIPYKNEIAHFEFYNFESFLSTSEGKFYDEPLHTIEEWATRISEKTGYDAGFVLEALSIYQKLR</sequence>
<organism evidence="1 2">
    <name type="scientific">Bacillus suaedaesalsae</name>
    <dbReference type="NCBI Taxonomy" id="2810349"/>
    <lineage>
        <taxon>Bacteria</taxon>
        <taxon>Bacillati</taxon>
        <taxon>Bacillota</taxon>
        <taxon>Bacilli</taxon>
        <taxon>Bacillales</taxon>
        <taxon>Bacillaceae</taxon>
        <taxon>Bacillus</taxon>
    </lineage>
</organism>
<protein>
    <recommendedName>
        <fullName evidence="3">Arylamine N-acetyltransferase</fullName>
    </recommendedName>
</protein>
<evidence type="ECO:0000313" key="1">
    <source>
        <dbReference type="EMBL" id="MBM6618764.1"/>
    </source>
</evidence>
<keyword evidence="2" id="KW-1185">Reference proteome</keyword>
<accession>A0ABS2DJW7</accession>